<comment type="caution">
    <text evidence="1">The sequence shown here is derived from an EMBL/GenBank/DDBJ whole genome shotgun (WGS) entry which is preliminary data.</text>
</comment>
<proteinExistence type="predicted"/>
<dbReference type="STRING" id="43335.A0A4U5M9E1"/>
<organism evidence="1">
    <name type="scientific">Populus alba</name>
    <name type="common">White poplar</name>
    <dbReference type="NCBI Taxonomy" id="43335"/>
    <lineage>
        <taxon>Eukaryota</taxon>
        <taxon>Viridiplantae</taxon>
        <taxon>Streptophyta</taxon>
        <taxon>Embryophyta</taxon>
        <taxon>Tracheophyta</taxon>
        <taxon>Spermatophyta</taxon>
        <taxon>Magnoliopsida</taxon>
        <taxon>eudicotyledons</taxon>
        <taxon>Gunneridae</taxon>
        <taxon>Pentapetalae</taxon>
        <taxon>rosids</taxon>
        <taxon>fabids</taxon>
        <taxon>Malpighiales</taxon>
        <taxon>Salicaceae</taxon>
        <taxon>Saliceae</taxon>
        <taxon>Populus</taxon>
    </lineage>
</organism>
<sequence length="128" mass="14756">MNLLSLAYMINSNIIFIIHDLLLNDLCSLALQVLLTLQSEHPYQSDLNVYAVITFSSSNNKLFDNIDHLIDDLKEGEGWVKWGSDKGLLWMIGGVVEARRKESIFKVYGMNYEYMVKVLRKGLKRMAR</sequence>
<protein>
    <submittedName>
        <fullName evidence="1">Uncharacterized protein</fullName>
    </submittedName>
</protein>
<evidence type="ECO:0000313" key="1">
    <source>
        <dbReference type="EMBL" id="TKR65606.1"/>
    </source>
</evidence>
<name>A0A4U5M9E1_POPAL</name>
<dbReference type="EMBL" id="RCHU01001258">
    <property type="protein sequence ID" value="TKR65606.1"/>
    <property type="molecule type" value="Genomic_DNA"/>
</dbReference>
<dbReference type="AlphaFoldDB" id="A0A4U5M9E1"/>
<gene>
    <name evidence="1" type="ORF">D5086_0000319390</name>
</gene>
<dbReference type="InterPro" id="IPR011990">
    <property type="entry name" value="TPR-like_helical_dom_sf"/>
</dbReference>
<reference evidence="1" key="1">
    <citation type="submission" date="2018-10" db="EMBL/GenBank/DDBJ databases">
        <title>Population genomic analysis revealed the cold adaptation of white poplar.</title>
        <authorList>
            <person name="Liu Y.-J."/>
        </authorList>
    </citation>
    <scope>NUCLEOTIDE SEQUENCE [LARGE SCALE GENOMIC DNA]</scope>
    <source>
        <strain evidence="1">PAL-ZL1</strain>
    </source>
</reference>
<accession>A0A4U5M9E1</accession>
<dbReference type="Gene3D" id="1.25.40.10">
    <property type="entry name" value="Tetratricopeptide repeat domain"/>
    <property type="match status" value="1"/>
</dbReference>